<evidence type="ECO:0000256" key="1">
    <source>
        <dbReference type="SAM" id="Phobius"/>
    </source>
</evidence>
<dbReference type="GO" id="GO:0000298">
    <property type="term" value="F:endopolyphosphatase activity"/>
    <property type="evidence" value="ECO:0007669"/>
    <property type="project" value="TreeGrafter"/>
</dbReference>
<dbReference type="Proteomes" id="UP000245383">
    <property type="component" value="Unassembled WGS sequence"/>
</dbReference>
<name>A0A2T9YT94_9FUNG</name>
<dbReference type="InterPro" id="IPR004843">
    <property type="entry name" value="Calcineurin-like_PHP"/>
</dbReference>
<evidence type="ECO:0000313" key="4">
    <source>
        <dbReference type="Proteomes" id="UP000245383"/>
    </source>
</evidence>
<dbReference type="OrthoDB" id="10267127at2759"/>
<proteinExistence type="predicted"/>
<dbReference type="GO" id="GO:0016791">
    <property type="term" value="F:phosphatase activity"/>
    <property type="evidence" value="ECO:0007669"/>
    <property type="project" value="TreeGrafter"/>
</dbReference>
<reference evidence="3 4" key="1">
    <citation type="journal article" date="2018" name="MBio">
        <title>Comparative Genomics Reveals the Core Gene Toolbox for the Fungus-Insect Symbiosis.</title>
        <authorList>
            <person name="Wang Y."/>
            <person name="Stata M."/>
            <person name="Wang W."/>
            <person name="Stajich J.E."/>
            <person name="White M.M."/>
            <person name="Moncalvo J.M."/>
        </authorList>
    </citation>
    <scope>NUCLEOTIDE SEQUENCE [LARGE SCALE GENOMIC DNA]</scope>
    <source>
        <strain evidence="3 4">SWE-8-4</strain>
    </source>
</reference>
<dbReference type="InterPro" id="IPR029052">
    <property type="entry name" value="Metallo-depent_PP-like"/>
</dbReference>
<dbReference type="InterPro" id="IPR050126">
    <property type="entry name" value="Ap4A_hydrolase"/>
</dbReference>
<feature type="transmembrane region" description="Helical" evidence="1">
    <location>
        <begin position="12"/>
        <end position="29"/>
    </location>
</feature>
<dbReference type="EMBL" id="MBFR01000053">
    <property type="protein sequence ID" value="PVU95539.1"/>
    <property type="molecule type" value="Genomic_DNA"/>
</dbReference>
<dbReference type="GO" id="GO:0006798">
    <property type="term" value="P:polyphosphate catabolic process"/>
    <property type="evidence" value="ECO:0007669"/>
    <property type="project" value="TreeGrafter"/>
</dbReference>
<comment type="caution">
    <text evidence="3">The sequence shown here is derived from an EMBL/GenBank/DDBJ whole genome shotgun (WGS) entry which is preliminary data.</text>
</comment>
<keyword evidence="1" id="KW-1133">Transmembrane helix</keyword>
<dbReference type="PANTHER" id="PTHR42850:SF4">
    <property type="entry name" value="ZINC-DEPENDENT ENDOPOLYPHOSPHATASE"/>
    <property type="match status" value="1"/>
</dbReference>
<dbReference type="PANTHER" id="PTHR42850">
    <property type="entry name" value="METALLOPHOSPHOESTERASE"/>
    <property type="match status" value="1"/>
</dbReference>
<dbReference type="Pfam" id="PF00149">
    <property type="entry name" value="Metallophos"/>
    <property type="match status" value="1"/>
</dbReference>
<gene>
    <name evidence="3" type="ORF">BB561_001753</name>
</gene>
<dbReference type="GO" id="GO:0005737">
    <property type="term" value="C:cytoplasm"/>
    <property type="evidence" value="ECO:0007669"/>
    <property type="project" value="TreeGrafter"/>
</dbReference>
<keyword evidence="1" id="KW-0812">Transmembrane</keyword>
<keyword evidence="4" id="KW-1185">Reference proteome</keyword>
<dbReference type="SUPFAM" id="SSF56300">
    <property type="entry name" value="Metallo-dependent phosphatases"/>
    <property type="match status" value="1"/>
</dbReference>
<organism evidence="3 4">
    <name type="scientific">Smittium simulii</name>
    <dbReference type="NCBI Taxonomy" id="133385"/>
    <lineage>
        <taxon>Eukaryota</taxon>
        <taxon>Fungi</taxon>
        <taxon>Fungi incertae sedis</taxon>
        <taxon>Zoopagomycota</taxon>
        <taxon>Kickxellomycotina</taxon>
        <taxon>Harpellomycetes</taxon>
        <taxon>Harpellales</taxon>
        <taxon>Legeriomycetaceae</taxon>
        <taxon>Smittium</taxon>
    </lineage>
</organism>
<evidence type="ECO:0000313" key="3">
    <source>
        <dbReference type="EMBL" id="PVU95539.1"/>
    </source>
</evidence>
<keyword evidence="1" id="KW-0472">Membrane</keyword>
<accession>A0A2T9YT94</accession>
<evidence type="ECO:0000259" key="2">
    <source>
        <dbReference type="Pfam" id="PF00149"/>
    </source>
</evidence>
<dbReference type="STRING" id="133385.A0A2T9YT94"/>
<dbReference type="Gene3D" id="3.60.21.10">
    <property type="match status" value="1"/>
</dbReference>
<dbReference type="AlphaFoldDB" id="A0A2T9YT94"/>
<protein>
    <recommendedName>
        <fullName evidence="2">Calcineurin-like phosphoesterase domain-containing protein</fullName>
    </recommendedName>
</protein>
<sequence>MLRFTNYTPKILGGTLILGFIIFNIVYNFRKAQQKILPGAVSLNKENGNTLTLLTNSPTLLVNVNYTLNSSKILPSDDLSQEKRTIVIKQPNEMSNLVGEENNLGKSEGRLIFIGDIHGCIDEFESLLKKVEYQHNKDKLVLLGDLVGKGPSSLKVVNKAIDLQAYCVRGNHDDLVIRWYDFFQKNPGIDEKTLKNTKLPYHDFNLHGEHINIARSMSRKEFEFLVKMPMIINFKSDIESIVAVHAGLDPLKPLEDQDSNIVMRMRNILDNGTPVEKKKNGGSSWSKVWNKFKTASLHSQLSLSKSDKKTCVDQTTTVFYGHDAARNLKLKDYTKGLDTGCVYGRELSAFIYPENKLVQVDCPGYAKVVPK</sequence>
<feature type="domain" description="Calcineurin-like phosphoesterase" evidence="2">
    <location>
        <begin position="110"/>
        <end position="249"/>
    </location>
</feature>